<dbReference type="PANTHER" id="PTHR23024">
    <property type="entry name" value="ARYLACETAMIDE DEACETYLASE"/>
    <property type="match status" value="1"/>
</dbReference>
<dbReference type="InterPro" id="IPR050466">
    <property type="entry name" value="Carboxylest/Gibb_receptor"/>
</dbReference>
<sequence length="323" mass="35124">MVSNAKTIASELVPVLRVYQDGTVERLFGSPFVPPSLADPSTGVSSKDTTISPLVSARLYLPKLSPPPPTNQQKLPVLVYFHGGGFCIESAFSSVYHDSMNSLVSRANVIAVSVEYRSAPEHPLPAAYEDSWTALQWAASHSVEDTVNKDPWLIENGDFDRVYIGGDSAGANIAHNLTIRAGTEGLFGGVKILGAFLAHPYFWGSDPIGSEPVFGHEENILYRMWTFVYPSVPGGIDHPMINPFARDAPSLSGIGCSRLLVCVAGTDDLRERGVRYAKEVRESGWGGDLELFEVEGEGHCFHILNPESESAKNMVNRLASFLK</sequence>
<accession>A0AAV6KR86</accession>
<dbReference type="Proteomes" id="UP000823749">
    <property type="component" value="Chromosome 4"/>
</dbReference>
<dbReference type="AlphaFoldDB" id="A0AAV6KR86"/>
<feature type="domain" description="Alpha/beta hydrolase fold-3" evidence="2">
    <location>
        <begin position="78"/>
        <end position="302"/>
    </location>
</feature>
<evidence type="ECO:0000313" key="3">
    <source>
        <dbReference type="EMBL" id="KAG5554764.1"/>
    </source>
</evidence>
<dbReference type="SUPFAM" id="SSF53474">
    <property type="entry name" value="alpha/beta-Hydrolases"/>
    <property type="match status" value="1"/>
</dbReference>
<evidence type="ECO:0000259" key="2">
    <source>
        <dbReference type="Pfam" id="PF07859"/>
    </source>
</evidence>
<dbReference type="PANTHER" id="PTHR23024:SF551">
    <property type="entry name" value="2-HYDROXYISOFLAVANONE DEHYDRATASE-LIKE"/>
    <property type="match status" value="1"/>
</dbReference>
<dbReference type="InterPro" id="IPR029058">
    <property type="entry name" value="AB_hydrolase_fold"/>
</dbReference>
<comment type="caution">
    <text evidence="3">The sequence shown here is derived from an EMBL/GenBank/DDBJ whole genome shotgun (WGS) entry which is preliminary data.</text>
</comment>
<dbReference type="EMBL" id="JACTNZ010000004">
    <property type="protein sequence ID" value="KAG5554764.1"/>
    <property type="molecule type" value="Genomic_DNA"/>
</dbReference>
<gene>
    <name evidence="3" type="ORF">RHGRI_012353</name>
</gene>
<proteinExistence type="inferred from homology"/>
<protein>
    <recommendedName>
        <fullName evidence="2">Alpha/beta hydrolase fold-3 domain-containing protein</fullName>
    </recommendedName>
</protein>
<organism evidence="3 4">
    <name type="scientific">Rhododendron griersonianum</name>
    <dbReference type="NCBI Taxonomy" id="479676"/>
    <lineage>
        <taxon>Eukaryota</taxon>
        <taxon>Viridiplantae</taxon>
        <taxon>Streptophyta</taxon>
        <taxon>Embryophyta</taxon>
        <taxon>Tracheophyta</taxon>
        <taxon>Spermatophyta</taxon>
        <taxon>Magnoliopsida</taxon>
        <taxon>eudicotyledons</taxon>
        <taxon>Gunneridae</taxon>
        <taxon>Pentapetalae</taxon>
        <taxon>asterids</taxon>
        <taxon>Ericales</taxon>
        <taxon>Ericaceae</taxon>
        <taxon>Ericoideae</taxon>
        <taxon>Rhodoreae</taxon>
        <taxon>Rhododendron</taxon>
    </lineage>
</organism>
<dbReference type="Gene3D" id="3.40.50.1820">
    <property type="entry name" value="alpha/beta hydrolase"/>
    <property type="match status" value="1"/>
</dbReference>
<name>A0AAV6KR86_9ERIC</name>
<dbReference type="InterPro" id="IPR013094">
    <property type="entry name" value="AB_hydrolase_3"/>
</dbReference>
<evidence type="ECO:0000313" key="4">
    <source>
        <dbReference type="Proteomes" id="UP000823749"/>
    </source>
</evidence>
<keyword evidence="4" id="KW-1185">Reference proteome</keyword>
<comment type="similarity">
    <text evidence="1">Belongs to the 'GDXG' lipolytic enzyme family.</text>
</comment>
<reference evidence="3" key="1">
    <citation type="submission" date="2020-08" db="EMBL/GenBank/DDBJ databases">
        <title>Plant Genome Project.</title>
        <authorList>
            <person name="Zhang R.-G."/>
        </authorList>
    </citation>
    <scope>NUCLEOTIDE SEQUENCE</scope>
    <source>
        <strain evidence="3">WSP0</strain>
        <tissue evidence="3">Leaf</tissue>
    </source>
</reference>
<dbReference type="Pfam" id="PF07859">
    <property type="entry name" value="Abhydrolase_3"/>
    <property type="match status" value="1"/>
</dbReference>
<dbReference type="GO" id="GO:0016787">
    <property type="term" value="F:hydrolase activity"/>
    <property type="evidence" value="ECO:0007669"/>
    <property type="project" value="InterPro"/>
</dbReference>
<evidence type="ECO:0000256" key="1">
    <source>
        <dbReference type="ARBA" id="ARBA00010515"/>
    </source>
</evidence>